<accession>A0A6L2LXQ3</accession>
<keyword evidence="7" id="KW-0695">RNA-directed DNA polymerase</keyword>
<dbReference type="Gene3D" id="3.10.10.10">
    <property type="entry name" value="HIV Type 1 Reverse Transcriptase, subunit A, domain 1"/>
    <property type="match status" value="2"/>
</dbReference>
<proteinExistence type="predicted"/>
<name>A0A6L2LXQ3_TANCI</name>
<evidence type="ECO:0000259" key="9">
    <source>
        <dbReference type="PROSITE" id="PS50994"/>
    </source>
</evidence>
<feature type="transmembrane region" description="Helical" evidence="8">
    <location>
        <begin position="121"/>
        <end position="145"/>
    </location>
</feature>
<feature type="transmembrane region" description="Helical" evidence="8">
    <location>
        <begin position="151"/>
        <end position="177"/>
    </location>
</feature>
<dbReference type="Pfam" id="PF24626">
    <property type="entry name" value="SH3_Tf2-1"/>
    <property type="match status" value="1"/>
</dbReference>
<evidence type="ECO:0000256" key="3">
    <source>
        <dbReference type="ARBA" id="ARBA00022695"/>
    </source>
</evidence>
<evidence type="ECO:0000313" key="10">
    <source>
        <dbReference type="EMBL" id="GEU66571.1"/>
    </source>
</evidence>
<dbReference type="Pfam" id="PF13975">
    <property type="entry name" value="gag-asp_proteas"/>
    <property type="match status" value="1"/>
</dbReference>
<feature type="transmembrane region" description="Helical" evidence="8">
    <location>
        <begin position="189"/>
        <end position="208"/>
    </location>
</feature>
<dbReference type="Pfam" id="PF17919">
    <property type="entry name" value="RT_RNaseH_2"/>
    <property type="match status" value="1"/>
</dbReference>
<keyword evidence="8" id="KW-0812">Transmembrane</keyword>
<dbReference type="CDD" id="cd01647">
    <property type="entry name" value="RT_LTR"/>
    <property type="match status" value="1"/>
</dbReference>
<keyword evidence="4" id="KW-0540">Nuclease</keyword>
<gene>
    <name evidence="10" type="ORF">Tci_038549</name>
</gene>
<dbReference type="Gene3D" id="3.30.70.270">
    <property type="match status" value="2"/>
</dbReference>
<evidence type="ECO:0000256" key="2">
    <source>
        <dbReference type="ARBA" id="ARBA00022679"/>
    </source>
</evidence>
<sequence length="1185" mass="134001">MDYGSGFSAEDLSTIGGIATVSLLHSFIPTHWLPFSIVGRAQKWTLSRTLLVTAFGAVLHVLSTSLLGITAITISNTIAGEETVHKLASLLLVVLGGSYIILFMCGKGGHTHAHNQPMEKMAVAGLVLVPALSPCATTLPVFLAVGNSSSMMVLAIIVLLFSTITVMTSLVALSFYGASQLKFHWMERYDKLLVGSVLCVVGILTLLFHDHEHTHTHTVHLAVMKLIVAIGDDVKGWIYRCNQFFQFDNVADNKKVKIASIHLHDKALDWHRNFERRNLKNLRQTSTIKVYQDQFDALLSKVDITESQAISMFLAGMNTDIGMIVRMFKPRTLTDTYCLASLQEATNESRAKSKPGYSGYKNVASTSSGSYGGSSMITSNNKPLLALLHQNKLLILEGNREEIREDDCFEEGLGEEINHVFQEQNPQISLNALSGINTYQTMRIKGQANRQPLHILVDCGSTHNFLDLQKAKQLGCNLKATCPLQIVVAGGHQLVSQYECKSFQWKLQGETFEADFMILPLGGCEMVLGIQFLATLGDIKCNFQELRLEFKYNGKKVVLRGTRQSKLQWMQGRPMSKKLKGHDKEMYSIWPAASLNLMQGNNQKLQTEIQELLSEFEDVFVVPKCLPPKRSLDHKIPLKEGVIRQSNSPFSSPIVMVKKKDRMSNEDIYKTAFKTHDGHYEFLVMPFGLTNVPSTFQALMNNIFRSFLRKFTFVFFDDILVYSSSIEDHVLHLRQVLEVMREHTLYAKMSKFMFGTTQVEYLRHIISEQGVATYPTKIKAMLEWPIPVNLKQLRGFLGLTGYYKKFIKGYAFIFQALTALLKKNGFIWTNQTTESFHALQQTMVQSPVLALLNFEKEFSIETDASGYGVGHCFNKKRITTPFQSKWLPKLLGFDYEIEYRKGTENVVADALSRIQQQGQLFQVFITNASNELIEAVYKQLSRGFVPSSTGKIPKRVWKDISMDFIEALPVSQGKTVIMVVVDRLSKYAHFIPLSRPFTAAQVAQTFLNNIYKLHGLPSTILKDKDKATQDRMKSYADKKRSDREFEVGNFVYLKLQPYRQLTIRVNKQHKLSAKFYGPFKVLERIGKVAYRLELPYTAQVHPVFHVSQLKKCHSTEATIGTLPLCDAQGMIAASLFKLLDRKMTKQGNRAVVYGLIQWTNVSKDDATWELLTDIEKRYPDFDFDP</sequence>
<evidence type="ECO:0000256" key="6">
    <source>
        <dbReference type="ARBA" id="ARBA00022801"/>
    </source>
</evidence>
<keyword evidence="2" id="KW-0808">Transferase</keyword>
<dbReference type="InterPro" id="IPR012337">
    <property type="entry name" value="RNaseH-like_sf"/>
</dbReference>
<dbReference type="Gene3D" id="2.40.70.10">
    <property type="entry name" value="Acid Proteases"/>
    <property type="match status" value="1"/>
</dbReference>
<comment type="caution">
    <text evidence="10">The sequence shown here is derived from an EMBL/GenBank/DDBJ whole genome shotgun (WGS) entry which is preliminary data.</text>
</comment>
<dbReference type="GO" id="GO:0006508">
    <property type="term" value="P:proteolysis"/>
    <property type="evidence" value="ECO:0007669"/>
    <property type="project" value="UniProtKB-KW"/>
</dbReference>
<dbReference type="InterPro" id="IPR000477">
    <property type="entry name" value="RT_dom"/>
</dbReference>
<dbReference type="InterPro" id="IPR001584">
    <property type="entry name" value="Integrase_cat-core"/>
</dbReference>
<dbReference type="FunFam" id="3.30.70.270:FF:000020">
    <property type="entry name" value="Transposon Tf2-6 polyprotein-like Protein"/>
    <property type="match status" value="1"/>
</dbReference>
<dbReference type="InterPro" id="IPR021109">
    <property type="entry name" value="Peptidase_aspartic_dom_sf"/>
</dbReference>
<dbReference type="GO" id="GO:0004519">
    <property type="term" value="F:endonuclease activity"/>
    <property type="evidence" value="ECO:0007669"/>
    <property type="project" value="UniProtKB-KW"/>
</dbReference>
<keyword evidence="8" id="KW-0472">Membrane</keyword>
<keyword evidence="6" id="KW-0378">Hydrolase</keyword>
<feature type="transmembrane region" description="Helical" evidence="8">
    <location>
        <begin position="50"/>
        <end position="75"/>
    </location>
</feature>
<dbReference type="InterPro" id="IPR043128">
    <property type="entry name" value="Rev_trsase/Diguanyl_cyclase"/>
</dbReference>
<dbReference type="InterPro" id="IPR056924">
    <property type="entry name" value="SH3_Tf2-1"/>
</dbReference>
<dbReference type="GO" id="GO:0003676">
    <property type="term" value="F:nucleic acid binding"/>
    <property type="evidence" value="ECO:0007669"/>
    <property type="project" value="InterPro"/>
</dbReference>
<dbReference type="SUPFAM" id="SSF50630">
    <property type="entry name" value="Acid proteases"/>
    <property type="match status" value="1"/>
</dbReference>
<dbReference type="PANTHER" id="PTHR36394">
    <property type="entry name" value="OS01G0277700 PROTEIN"/>
    <property type="match status" value="1"/>
</dbReference>
<evidence type="ECO:0000256" key="7">
    <source>
        <dbReference type="ARBA" id="ARBA00022918"/>
    </source>
</evidence>
<evidence type="ECO:0000256" key="5">
    <source>
        <dbReference type="ARBA" id="ARBA00022759"/>
    </source>
</evidence>
<dbReference type="PROSITE" id="PS50994">
    <property type="entry name" value="INTEGRASE"/>
    <property type="match status" value="1"/>
</dbReference>
<keyword evidence="3" id="KW-0548">Nucleotidyltransferase</keyword>
<dbReference type="CDD" id="cd00303">
    <property type="entry name" value="retropepsin_like"/>
    <property type="match status" value="1"/>
</dbReference>
<dbReference type="GO" id="GO:0015074">
    <property type="term" value="P:DNA integration"/>
    <property type="evidence" value="ECO:0007669"/>
    <property type="project" value="InterPro"/>
</dbReference>
<dbReference type="EMBL" id="BKCJ010005408">
    <property type="protein sequence ID" value="GEU66571.1"/>
    <property type="molecule type" value="Genomic_DNA"/>
</dbReference>
<evidence type="ECO:0000256" key="4">
    <source>
        <dbReference type="ARBA" id="ARBA00022722"/>
    </source>
</evidence>
<keyword evidence="8" id="KW-1133">Transmembrane helix</keyword>
<dbReference type="Gene3D" id="3.30.420.10">
    <property type="entry name" value="Ribonuclease H-like superfamily/Ribonuclease H"/>
    <property type="match status" value="1"/>
</dbReference>
<feature type="domain" description="Integrase catalytic" evidence="9">
    <location>
        <begin position="949"/>
        <end position="1037"/>
    </location>
</feature>
<dbReference type="InterPro" id="IPR041577">
    <property type="entry name" value="RT_RNaseH_2"/>
</dbReference>
<evidence type="ECO:0000256" key="1">
    <source>
        <dbReference type="ARBA" id="ARBA00022670"/>
    </source>
</evidence>
<keyword evidence="5" id="KW-0255">Endonuclease</keyword>
<dbReference type="AlphaFoldDB" id="A0A6L2LXQ3"/>
<keyword evidence="1" id="KW-0645">Protease</keyword>
<dbReference type="FunFam" id="3.10.10.10:FF:000007">
    <property type="entry name" value="Retrovirus-related Pol polyprotein from transposon 17.6-like Protein"/>
    <property type="match status" value="1"/>
</dbReference>
<dbReference type="InterPro" id="IPR043502">
    <property type="entry name" value="DNA/RNA_pol_sf"/>
</dbReference>
<dbReference type="SUPFAM" id="SSF56672">
    <property type="entry name" value="DNA/RNA polymerases"/>
    <property type="match status" value="1"/>
</dbReference>
<dbReference type="InterPro" id="IPR036397">
    <property type="entry name" value="RNaseH_sf"/>
</dbReference>
<feature type="transmembrane region" description="Helical" evidence="8">
    <location>
        <begin position="87"/>
        <end position="109"/>
    </location>
</feature>
<dbReference type="GO" id="GO:0008233">
    <property type="term" value="F:peptidase activity"/>
    <property type="evidence" value="ECO:0007669"/>
    <property type="project" value="UniProtKB-KW"/>
</dbReference>
<dbReference type="PANTHER" id="PTHR36394:SF1">
    <property type="entry name" value="OS01G0277700 PROTEIN"/>
    <property type="match status" value="1"/>
</dbReference>
<dbReference type="SUPFAM" id="SSF53098">
    <property type="entry name" value="Ribonuclease H-like"/>
    <property type="match status" value="1"/>
</dbReference>
<organism evidence="10">
    <name type="scientific">Tanacetum cinerariifolium</name>
    <name type="common">Dalmatian daisy</name>
    <name type="synonym">Chrysanthemum cinerariifolium</name>
    <dbReference type="NCBI Taxonomy" id="118510"/>
    <lineage>
        <taxon>Eukaryota</taxon>
        <taxon>Viridiplantae</taxon>
        <taxon>Streptophyta</taxon>
        <taxon>Embryophyta</taxon>
        <taxon>Tracheophyta</taxon>
        <taxon>Spermatophyta</taxon>
        <taxon>Magnoliopsida</taxon>
        <taxon>eudicotyledons</taxon>
        <taxon>Gunneridae</taxon>
        <taxon>Pentapetalae</taxon>
        <taxon>asterids</taxon>
        <taxon>campanulids</taxon>
        <taxon>Asterales</taxon>
        <taxon>Asteraceae</taxon>
        <taxon>Asteroideae</taxon>
        <taxon>Anthemideae</taxon>
        <taxon>Anthemidinae</taxon>
        <taxon>Tanacetum</taxon>
    </lineage>
</organism>
<feature type="transmembrane region" description="Helical" evidence="8">
    <location>
        <begin position="12"/>
        <end position="38"/>
    </location>
</feature>
<reference evidence="10" key="1">
    <citation type="journal article" date="2019" name="Sci. Rep.">
        <title>Draft genome of Tanacetum cinerariifolium, the natural source of mosquito coil.</title>
        <authorList>
            <person name="Yamashiro T."/>
            <person name="Shiraishi A."/>
            <person name="Satake H."/>
            <person name="Nakayama K."/>
        </authorList>
    </citation>
    <scope>NUCLEOTIDE SEQUENCE</scope>
</reference>
<evidence type="ECO:0000256" key="8">
    <source>
        <dbReference type="SAM" id="Phobius"/>
    </source>
</evidence>
<dbReference type="FunFam" id="3.30.70.270:FF:000003">
    <property type="entry name" value="Transposon Ty3-G Gag-Pol polyprotein"/>
    <property type="match status" value="1"/>
</dbReference>
<dbReference type="Pfam" id="PF00078">
    <property type="entry name" value="RVT_1"/>
    <property type="match status" value="1"/>
</dbReference>
<protein>
    <submittedName>
        <fullName evidence="10">Fe(3+) dicitrate transport system permease</fullName>
    </submittedName>
</protein>
<dbReference type="GO" id="GO:0003964">
    <property type="term" value="F:RNA-directed DNA polymerase activity"/>
    <property type="evidence" value="ECO:0007669"/>
    <property type="project" value="UniProtKB-KW"/>
</dbReference>